<gene>
    <name evidence="2" type="ORF">ISN44_As13g003320</name>
</gene>
<evidence type="ECO:0000259" key="1">
    <source>
        <dbReference type="PROSITE" id="PS50181"/>
    </source>
</evidence>
<proteinExistence type="predicted"/>
<name>A0A8T1XQS0_ARASU</name>
<dbReference type="PROSITE" id="PS50181">
    <property type="entry name" value="FBOX"/>
    <property type="match status" value="1"/>
</dbReference>
<dbReference type="PANTHER" id="PTHR31672:SF3">
    <property type="entry name" value="F-BOX ASSOCIATED UBIQUITINATION EFFECTOR FAMILY PROTEIN"/>
    <property type="match status" value="1"/>
</dbReference>
<protein>
    <submittedName>
        <fullName evidence="2">F-box domain</fullName>
    </submittedName>
</protein>
<dbReference type="OrthoDB" id="1750034at2759"/>
<dbReference type="PANTHER" id="PTHR31672">
    <property type="entry name" value="BNACNNG10540D PROTEIN"/>
    <property type="match status" value="1"/>
</dbReference>
<evidence type="ECO:0000313" key="3">
    <source>
        <dbReference type="Proteomes" id="UP000694251"/>
    </source>
</evidence>
<accession>A0A8T1XQS0</accession>
<dbReference type="SMART" id="SM00256">
    <property type="entry name" value="FBOX"/>
    <property type="match status" value="1"/>
</dbReference>
<dbReference type="Proteomes" id="UP000694251">
    <property type="component" value="Chromosome 13"/>
</dbReference>
<keyword evidence="3" id="KW-1185">Reference proteome</keyword>
<organism evidence="2 3">
    <name type="scientific">Arabidopsis suecica</name>
    <name type="common">Swedish thale-cress</name>
    <name type="synonym">Cardaminopsis suecica</name>
    <dbReference type="NCBI Taxonomy" id="45249"/>
    <lineage>
        <taxon>Eukaryota</taxon>
        <taxon>Viridiplantae</taxon>
        <taxon>Streptophyta</taxon>
        <taxon>Embryophyta</taxon>
        <taxon>Tracheophyta</taxon>
        <taxon>Spermatophyta</taxon>
        <taxon>Magnoliopsida</taxon>
        <taxon>eudicotyledons</taxon>
        <taxon>Gunneridae</taxon>
        <taxon>Pentapetalae</taxon>
        <taxon>rosids</taxon>
        <taxon>malvids</taxon>
        <taxon>Brassicales</taxon>
        <taxon>Brassicaceae</taxon>
        <taxon>Camelineae</taxon>
        <taxon>Arabidopsis</taxon>
    </lineage>
</organism>
<dbReference type="Pfam" id="PF00646">
    <property type="entry name" value="F-box"/>
    <property type="match status" value="1"/>
</dbReference>
<feature type="domain" description="F-box" evidence="1">
    <location>
        <begin position="3"/>
        <end position="48"/>
    </location>
</feature>
<reference evidence="2 3" key="1">
    <citation type="submission" date="2020-12" db="EMBL/GenBank/DDBJ databases">
        <title>Concerted genomic and epigenomic changes stabilize Arabidopsis allopolyploids.</title>
        <authorList>
            <person name="Chen Z."/>
        </authorList>
    </citation>
    <scope>NUCLEOTIDE SEQUENCE [LARGE SCALE GENOMIC DNA]</scope>
    <source>
        <strain evidence="2">As9502</strain>
        <tissue evidence="2">Leaf</tissue>
    </source>
</reference>
<sequence>MENPNFDTLPEDLQKEILLRLPLKSLGVCLCVSKQWRSLIGSQEFRDLYSSRWKTPNDLRQALIYLLLW</sequence>
<dbReference type="InterPro" id="IPR050796">
    <property type="entry name" value="SCF_F-box_component"/>
</dbReference>
<feature type="non-terminal residue" evidence="2">
    <location>
        <position position="69"/>
    </location>
</feature>
<dbReference type="InterPro" id="IPR001810">
    <property type="entry name" value="F-box_dom"/>
</dbReference>
<comment type="caution">
    <text evidence="2">The sequence shown here is derived from an EMBL/GenBank/DDBJ whole genome shotgun (WGS) entry which is preliminary data.</text>
</comment>
<evidence type="ECO:0000313" key="2">
    <source>
        <dbReference type="EMBL" id="KAG7536378.1"/>
    </source>
</evidence>
<dbReference type="EMBL" id="JAEFBJ010000013">
    <property type="protein sequence ID" value="KAG7536378.1"/>
    <property type="molecule type" value="Genomic_DNA"/>
</dbReference>
<dbReference type="AlphaFoldDB" id="A0A8T1XQS0"/>